<evidence type="ECO:0000256" key="1">
    <source>
        <dbReference type="SAM" id="Phobius"/>
    </source>
</evidence>
<keyword evidence="1" id="KW-0812">Transmembrane</keyword>
<name>A0A1M4TK46_STRHI</name>
<reference evidence="2 3" key="1">
    <citation type="submission" date="2016-11" db="EMBL/GenBank/DDBJ databases">
        <authorList>
            <person name="Jaros S."/>
            <person name="Januszkiewicz K."/>
            <person name="Wedrychowicz H."/>
        </authorList>
    </citation>
    <scope>NUCLEOTIDE SEQUENCE [LARGE SCALE GENOMIC DNA]</scope>
    <source>
        <strain evidence="2 3">DSM 44523</strain>
    </source>
</reference>
<dbReference type="RefSeq" id="WP_073479355.1">
    <property type="nucleotide sequence ID" value="NZ_FQVN01000001.1"/>
</dbReference>
<dbReference type="EMBL" id="FQVN01000001">
    <property type="protein sequence ID" value="SHE44765.1"/>
    <property type="molecule type" value="Genomic_DNA"/>
</dbReference>
<keyword evidence="1" id="KW-1133">Transmembrane helix</keyword>
<organism evidence="2 3">
    <name type="scientific">Streptoalloteichus hindustanus</name>
    <dbReference type="NCBI Taxonomy" id="2017"/>
    <lineage>
        <taxon>Bacteria</taxon>
        <taxon>Bacillati</taxon>
        <taxon>Actinomycetota</taxon>
        <taxon>Actinomycetes</taxon>
        <taxon>Pseudonocardiales</taxon>
        <taxon>Pseudonocardiaceae</taxon>
        <taxon>Streptoalloteichus</taxon>
    </lineage>
</organism>
<keyword evidence="3" id="KW-1185">Reference proteome</keyword>
<protein>
    <recommendedName>
        <fullName evidence="4">Nuclear transport factor 2 family protein</fullName>
    </recommendedName>
</protein>
<proteinExistence type="predicted"/>
<sequence length="167" mass="17861">MAKKRSRRSLWLFLGGFLLVVGGYWYLSDDSDPGTGQGGPTYSPVYWSNPKDAVLAVYQFTAHGDAGKACALFSPEGRTAFARNSGGGDCQQAVQRLHGQVTNRTSYASPGFPEGAVTIQGDRADVRSCQMRVEGGQRLGAFVLSRLPNGTWAISGHEAEPADCRTG</sequence>
<dbReference type="Proteomes" id="UP000184501">
    <property type="component" value="Unassembled WGS sequence"/>
</dbReference>
<keyword evidence="1" id="KW-0472">Membrane</keyword>
<dbReference type="OrthoDB" id="5181787at2"/>
<evidence type="ECO:0000313" key="2">
    <source>
        <dbReference type="EMBL" id="SHE44765.1"/>
    </source>
</evidence>
<feature type="transmembrane region" description="Helical" evidence="1">
    <location>
        <begin position="9"/>
        <end position="27"/>
    </location>
</feature>
<accession>A0A1M4TK46</accession>
<evidence type="ECO:0000313" key="3">
    <source>
        <dbReference type="Proteomes" id="UP000184501"/>
    </source>
</evidence>
<evidence type="ECO:0008006" key="4">
    <source>
        <dbReference type="Google" id="ProtNLM"/>
    </source>
</evidence>
<gene>
    <name evidence="2" type="ORF">SAMN05444320_101110</name>
</gene>
<dbReference type="AlphaFoldDB" id="A0A1M4TK46"/>